<accession>A0A3M7RJT6</accession>
<protein>
    <submittedName>
        <fullName evidence="1">Uncharacterized protein</fullName>
    </submittedName>
</protein>
<name>A0A3M7RJT6_BRAPC</name>
<dbReference type="EMBL" id="REGN01003244">
    <property type="protein sequence ID" value="RNA23657.1"/>
    <property type="molecule type" value="Genomic_DNA"/>
</dbReference>
<evidence type="ECO:0000313" key="2">
    <source>
        <dbReference type="Proteomes" id="UP000276133"/>
    </source>
</evidence>
<organism evidence="1 2">
    <name type="scientific">Brachionus plicatilis</name>
    <name type="common">Marine rotifer</name>
    <name type="synonym">Brachionus muelleri</name>
    <dbReference type="NCBI Taxonomy" id="10195"/>
    <lineage>
        <taxon>Eukaryota</taxon>
        <taxon>Metazoa</taxon>
        <taxon>Spiralia</taxon>
        <taxon>Gnathifera</taxon>
        <taxon>Rotifera</taxon>
        <taxon>Eurotatoria</taxon>
        <taxon>Monogononta</taxon>
        <taxon>Pseudotrocha</taxon>
        <taxon>Ploima</taxon>
        <taxon>Brachionidae</taxon>
        <taxon>Brachionus</taxon>
    </lineage>
</organism>
<proteinExistence type="predicted"/>
<sequence length="98" mass="10740">MSLSILVDNGEALISFSCTFLSNGSDLTQSLNKKTHNKGAKPSNSWPLDLRLSLKPRSGSFKCANYDPLKCLNGILKCIRFIHDICQSLSSEGSKHVL</sequence>
<evidence type="ECO:0000313" key="1">
    <source>
        <dbReference type="EMBL" id="RNA23657.1"/>
    </source>
</evidence>
<keyword evidence="2" id="KW-1185">Reference proteome</keyword>
<dbReference type="AlphaFoldDB" id="A0A3M7RJT6"/>
<gene>
    <name evidence="1" type="ORF">BpHYR1_050913</name>
</gene>
<reference evidence="1 2" key="1">
    <citation type="journal article" date="2018" name="Sci. Rep.">
        <title>Genomic signatures of local adaptation to the degree of environmental predictability in rotifers.</title>
        <authorList>
            <person name="Franch-Gras L."/>
            <person name="Hahn C."/>
            <person name="Garcia-Roger E.M."/>
            <person name="Carmona M.J."/>
            <person name="Serra M."/>
            <person name="Gomez A."/>
        </authorList>
    </citation>
    <scope>NUCLEOTIDE SEQUENCE [LARGE SCALE GENOMIC DNA]</scope>
    <source>
        <strain evidence="1">HYR1</strain>
    </source>
</reference>
<comment type="caution">
    <text evidence="1">The sequence shown here is derived from an EMBL/GenBank/DDBJ whole genome shotgun (WGS) entry which is preliminary data.</text>
</comment>
<dbReference type="Proteomes" id="UP000276133">
    <property type="component" value="Unassembled WGS sequence"/>
</dbReference>